<dbReference type="GO" id="GO:0016853">
    <property type="term" value="F:isomerase activity"/>
    <property type="evidence" value="ECO:0007669"/>
    <property type="project" value="UniProtKB-KW"/>
</dbReference>
<dbReference type="SMART" id="SM00434">
    <property type="entry name" value="TOP4c"/>
    <property type="match status" value="1"/>
</dbReference>
<dbReference type="PANTHER" id="PTHR43493:SF5">
    <property type="entry name" value="DNA GYRASE SUBUNIT A, CHLOROPLASTIC_MITOCHONDRIAL"/>
    <property type="match status" value="1"/>
</dbReference>
<dbReference type="PANTHER" id="PTHR43493">
    <property type="entry name" value="DNA GYRASE/TOPOISOMERASE SUBUNIT A"/>
    <property type="match status" value="1"/>
</dbReference>
<gene>
    <name evidence="9" type="ORF">GGR27_003721</name>
</gene>
<keyword evidence="10" id="KW-1185">Reference proteome</keyword>
<keyword evidence="5 6" id="KW-0413">Isomerase</keyword>
<protein>
    <submittedName>
        <fullName evidence="9">Topoisomerase-4 subunit A</fullName>
        <ecNumber evidence="9">5.99.1.-</ecNumber>
    </submittedName>
</protein>
<feature type="compositionally biased region" description="Low complexity" evidence="7">
    <location>
        <begin position="11"/>
        <end position="24"/>
    </location>
</feature>
<dbReference type="Gene3D" id="3.30.1360.40">
    <property type="match status" value="1"/>
</dbReference>
<dbReference type="InterPro" id="IPR050220">
    <property type="entry name" value="Type_II_DNA_Topoisomerases"/>
</dbReference>
<evidence type="ECO:0000259" key="8">
    <source>
        <dbReference type="PROSITE" id="PS52040"/>
    </source>
</evidence>
<evidence type="ECO:0000256" key="3">
    <source>
        <dbReference type="ARBA" id="ARBA00023029"/>
    </source>
</evidence>
<dbReference type="PROSITE" id="PS52040">
    <property type="entry name" value="TOPO_IIA"/>
    <property type="match status" value="1"/>
</dbReference>
<dbReference type="Proteomes" id="UP000770785">
    <property type="component" value="Unassembled WGS sequence"/>
</dbReference>
<sequence>MTEETANPNETPDSTGTATTDDGDTIVTLTGMYEDYFLDYASYVILERAVPTIEDGLKPVQRRILHALNEMHDGRYHKVANVIGQTMQYHPHGDAAIGDALVNMGQKDLLIDPQGNWGNTLTGDRAAASRYIEARLTKFATEVVFNPQTTEWQTSYDGRKKEPINLPVKFPLVLAQGAEGIAVGLSTKIMPHNFQELCKESIKILEGKKPRLYPDFPTGGTIDVTDYNWGKRGGKIKVRATIEKIDNKFIAVKELPYGMTTSTLIDSIIKANDKGKIKIKHVQDNTAAEVEVLIELAPGISPDVTIDALYAFTNCELSVSPNACIIMNGNKPYFVSVLDILEHITHQTKALLKMELTIKQKELEEKLHFASLEKVFIKERIYRDIEEAGDFPEVIDLIRAGLEKYFLEPNGKKKRGDKRIPLLRDISEEDIVRLTEIRIKRISKYNSFKADERIAVLEAELLQVKHDLDHLNEYTIAWYQNILDKYGKGRDRKTIIDVFEKVQVSAVAANNAKLYVDRKEGFVGMGLKKEEFVMECSDIDDVIVVRKDGVLTVTKIDDKTYVGKNILHVSVWNRGDERTTYNMLYLDGKTGRTMGKRFNVKGITRDREYNLTKGEKGSKMLHFSANSNGEAEIVNLLLSPSAKARVKDFDFDFAELAIKGRASAGNIVTRYPVRKVTLKEAGKSTLGAIKMWMDTVSGRLNTAERGQFIGGFDTGDLILVLNKDGSYEREELDMNRRYDPKEIWFIGKYDEDMVVSAVYYEGERKLTLVKRFQIETSSPGQSFQFISDNKSSKLYYATVHPKPEVEVEYRVKRAKESRIVQLAEFIDVKGWKSLGNKLYEGKLTAVKELNDPFVPTAKEPDARVKGGSKTKNDGKDEDGLRPGQTIELNF</sequence>
<evidence type="ECO:0000313" key="10">
    <source>
        <dbReference type="Proteomes" id="UP000770785"/>
    </source>
</evidence>
<evidence type="ECO:0000256" key="6">
    <source>
        <dbReference type="PROSITE-ProRule" id="PRU01384"/>
    </source>
</evidence>
<dbReference type="InterPro" id="IPR013758">
    <property type="entry name" value="Topo_IIA_A/C_ab"/>
</dbReference>
<reference evidence="9 10" key="1">
    <citation type="submission" date="2020-03" db="EMBL/GenBank/DDBJ databases">
        <title>Genomic Encyclopedia of Type Strains, Phase IV (KMG-IV): sequencing the most valuable type-strain genomes for metagenomic binning, comparative biology and taxonomic classification.</title>
        <authorList>
            <person name="Goeker M."/>
        </authorList>
    </citation>
    <scope>NUCLEOTIDE SEQUENCE [LARGE SCALE GENOMIC DNA]</scope>
    <source>
        <strain evidence="9 10">DSM 105096</strain>
    </source>
</reference>
<dbReference type="InterPro" id="IPR002205">
    <property type="entry name" value="Topo_IIA_dom_A"/>
</dbReference>
<keyword evidence="3 6" id="KW-0799">Topoisomerase</keyword>
<dbReference type="EC" id="5.99.1.-" evidence="9"/>
<evidence type="ECO:0000313" key="9">
    <source>
        <dbReference type="EMBL" id="NJC28200.1"/>
    </source>
</evidence>
<dbReference type="InterPro" id="IPR013757">
    <property type="entry name" value="Topo_IIA_A_a_sf"/>
</dbReference>
<dbReference type="EMBL" id="JAATJH010000009">
    <property type="protein sequence ID" value="NJC28200.1"/>
    <property type="molecule type" value="Genomic_DNA"/>
</dbReference>
<name>A0ABX0XFW4_9BACT</name>
<comment type="catalytic activity">
    <reaction evidence="1 6">
        <text>ATP-dependent breakage, passage and rejoining of double-stranded DNA.</text>
        <dbReference type="EC" id="5.6.2.2"/>
    </reaction>
</comment>
<dbReference type="RefSeq" id="WP_168039978.1">
    <property type="nucleotide sequence ID" value="NZ_JAATJH010000009.1"/>
</dbReference>
<dbReference type="NCBIfam" id="NF009397">
    <property type="entry name" value="PRK12758.1"/>
    <property type="match status" value="1"/>
</dbReference>
<accession>A0ABX0XFW4</accession>
<feature type="active site" description="O-(5'-phospho-DNA)-tyrosine intermediate" evidence="6">
    <location>
        <position position="131"/>
    </location>
</feature>
<feature type="region of interest" description="Disordered" evidence="7">
    <location>
        <begin position="1"/>
        <end position="24"/>
    </location>
</feature>
<feature type="region of interest" description="Disordered" evidence="7">
    <location>
        <begin position="854"/>
        <end position="890"/>
    </location>
</feature>
<dbReference type="Pfam" id="PF00521">
    <property type="entry name" value="DNA_topoisoIV"/>
    <property type="match status" value="1"/>
</dbReference>
<feature type="compositionally biased region" description="Basic and acidic residues" evidence="7">
    <location>
        <begin position="858"/>
        <end position="880"/>
    </location>
</feature>
<organism evidence="9 10">
    <name type="scientific">Neolewinella antarctica</name>
    <dbReference type="NCBI Taxonomy" id="442734"/>
    <lineage>
        <taxon>Bacteria</taxon>
        <taxon>Pseudomonadati</taxon>
        <taxon>Bacteroidota</taxon>
        <taxon>Saprospiria</taxon>
        <taxon>Saprospirales</taxon>
        <taxon>Lewinellaceae</taxon>
        <taxon>Neolewinella</taxon>
    </lineage>
</organism>
<dbReference type="Gene3D" id="3.90.199.10">
    <property type="entry name" value="Topoisomerase II, domain 5"/>
    <property type="match status" value="1"/>
</dbReference>
<dbReference type="SUPFAM" id="SSF56719">
    <property type="entry name" value="Type II DNA topoisomerase"/>
    <property type="match status" value="1"/>
</dbReference>
<evidence type="ECO:0000256" key="7">
    <source>
        <dbReference type="SAM" id="MobiDB-lite"/>
    </source>
</evidence>
<evidence type="ECO:0000256" key="5">
    <source>
        <dbReference type="ARBA" id="ARBA00023235"/>
    </source>
</evidence>
<dbReference type="NCBIfam" id="NF007209">
    <property type="entry name" value="PRK09631.1"/>
    <property type="match status" value="1"/>
</dbReference>
<evidence type="ECO:0000256" key="1">
    <source>
        <dbReference type="ARBA" id="ARBA00000185"/>
    </source>
</evidence>
<keyword evidence="4 6" id="KW-0238">DNA-binding</keyword>
<comment type="similarity">
    <text evidence="2">Belongs to the type II topoisomerase GyrA/ParC subunit family.</text>
</comment>
<evidence type="ECO:0000256" key="4">
    <source>
        <dbReference type="ARBA" id="ARBA00023125"/>
    </source>
</evidence>
<feature type="domain" description="Topo IIA-type catalytic" evidence="8">
    <location>
        <begin position="50"/>
        <end position="471"/>
    </location>
</feature>
<feature type="compositionally biased region" description="Polar residues" evidence="7">
    <location>
        <begin position="1"/>
        <end position="10"/>
    </location>
</feature>
<dbReference type="InterPro" id="IPR013760">
    <property type="entry name" value="Topo_IIA-like_dom_sf"/>
</dbReference>
<proteinExistence type="inferred from homology"/>
<comment type="caution">
    <text evidence="9">The sequence shown here is derived from an EMBL/GenBank/DDBJ whole genome shotgun (WGS) entry which is preliminary data.</text>
</comment>
<evidence type="ECO:0000256" key="2">
    <source>
        <dbReference type="ARBA" id="ARBA00008263"/>
    </source>
</evidence>
<dbReference type="Gene3D" id="1.10.268.10">
    <property type="entry name" value="Topoisomerase, domain 3"/>
    <property type="match status" value="1"/>
</dbReference>